<dbReference type="AlphaFoldDB" id="A0A9P8BXZ4"/>
<dbReference type="EMBL" id="JAHRHY010000001">
    <property type="protein sequence ID" value="KAG9073164.1"/>
    <property type="molecule type" value="Genomic_DNA"/>
</dbReference>
<organism evidence="1 2">
    <name type="scientific">Linnemannia hyalina</name>
    <dbReference type="NCBI Taxonomy" id="64524"/>
    <lineage>
        <taxon>Eukaryota</taxon>
        <taxon>Fungi</taxon>
        <taxon>Fungi incertae sedis</taxon>
        <taxon>Mucoromycota</taxon>
        <taxon>Mortierellomycotina</taxon>
        <taxon>Mortierellomycetes</taxon>
        <taxon>Mortierellales</taxon>
        <taxon>Mortierellaceae</taxon>
        <taxon>Linnemannia</taxon>
    </lineage>
</organism>
<sequence>MVKLQAKYEQLLQHNSSAILMFRPLLEVDLNDILLSVDMTSQFRLPATLTSLKIAVGGLNSKDAHSSKAGLHLTHQYLCESPHHVHLKIIQAAIIFELLDLYNRAQYEDLNLRGNRK</sequence>
<dbReference type="Proteomes" id="UP000707451">
    <property type="component" value="Unassembled WGS sequence"/>
</dbReference>
<reference evidence="1" key="1">
    <citation type="submission" date="2021-06" db="EMBL/GenBank/DDBJ databases">
        <title>Genome Sequence of Mortierella hyaline Strain SCG-10, a Cold-Adapted, Nitrate-Reducing Fungus Isolated from Soil in Minnesota, USA.</title>
        <authorList>
            <person name="Aldossari N."/>
        </authorList>
    </citation>
    <scope>NUCLEOTIDE SEQUENCE</scope>
    <source>
        <strain evidence="1">SCG-10</strain>
    </source>
</reference>
<evidence type="ECO:0000313" key="2">
    <source>
        <dbReference type="Proteomes" id="UP000707451"/>
    </source>
</evidence>
<evidence type="ECO:0000313" key="1">
    <source>
        <dbReference type="EMBL" id="KAG9073164.1"/>
    </source>
</evidence>
<comment type="caution">
    <text evidence="1">The sequence shown here is derived from an EMBL/GenBank/DDBJ whole genome shotgun (WGS) entry which is preliminary data.</text>
</comment>
<proteinExistence type="predicted"/>
<protein>
    <submittedName>
        <fullName evidence="1">Uncharacterized protein</fullName>
    </submittedName>
</protein>
<gene>
    <name evidence="1" type="ORF">KI688_000951</name>
</gene>
<accession>A0A9P8BXZ4</accession>
<keyword evidence="2" id="KW-1185">Reference proteome</keyword>
<name>A0A9P8BXZ4_9FUNG</name>